<dbReference type="Gene3D" id="3.30.230.130">
    <property type="entry name" value="Cullin, Chain C, Domain 2"/>
    <property type="match status" value="1"/>
</dbReference>
<keyword evidence="4" id="KW-0833">Ubl conjugation pathway</keyword>
<dbReference type="InterPro" id="IPR059120">
    <property type="entry name" value="Cullin-like_AB"/>
</dbReference>
<evidence type="ECO:0000256" key="4">
    <source>
        <dbReference type="ARBA" id="ARBA00022786"/>
    </source>
</evidence>
<evidence type="ECO:0000256" key="1">
    <source>
        <dbReference type="ARBA" id="ARBA00016068"/>
    </source>
</evidence>
<dbReference type="InterPro" id="IPR036388">
    <property type="entry name" value="WH-like_DNA-bd_sf"/>
</dbReference>
<evidence type="ECO:0000256" key="3">
    <source>
        <dbReference type="ARBA" id="ARBA00022776"/>
    </source>
</evidence>
<dbReference type="Pfam" id="PF26557">
    <property type="entry name" value="Cullin_AB"/>
    <property type="match status" value="1"/>
</dbReference>
<dbReference type="GO" id="GO:0051301">
    <property type="term" value="P:cell division"/>
    <property type="evidence" value="ECO:0007669"/>
    <property type="project" value="UniProtKB-KW"/>
</dbReference>
<dbReference type="GO" id="GO:0070979">
    <property type="term" value="P:protein K11-linked ubiquitination"/>
    <property type="evidence" value="ECO:0007669"/>
    <property type="project" value="TreeGrafter"/>
</dbReference>
<keyword evidence="2" id="KW-0132">Cell division</keyword>
<sequence length="774" mass="88562">MNEAAVKWRLCFANLNRGEPGIVGLLEFSEAWAFAKEYLMPRDLSDPRQKGTFDKAKVMAAVEIIVKCKMVQYLMDEFVEDIRRHQNMITNDVEKHMDQYESTSDPQHIARLVMRLMRWFNAWAPSPEYVTPISPSLATEPAHSFISRLGATIISTYTLLFQTHLFSVLPPSFTRGFRDLIHLTFGLTHRSSAPEWLAEIIDNSQGQPLPRIDIPLWAAFEDLGLLDRYESLVSGVCHEYVEAHIIETCTKKWDEPMLYKTREWMADKIVPWMVMPYARGARTAEEARVMLQGVGSRLDFHLCKTIADLRTREIFDIIVDYPDSQGALQDLKECLQRVDQRSQLVQSLRKANKRRLLHPGADTKDILTQYVSIIRCLRIVDPPGVLLFKVADPIRRYLRERDDTIRCIVASLVGDGESGDSLVDENEPIVPLQQPQADDYSDANWEPEPIDAGPDFRTNKPSDVISTLVSIYDSKELFVKELQVLLAQRLLAITDGSFEREKRRNIEILKIRFGEAALQVCEVMLKDMTDSKRTDQHIQAQKTSVVHPTIVSKHFWPALQTSNFVLPERLKKVQDDYSKEFTTFKPDKRLNWLPQLGTLSLEIELDDRTISADVSPLEAAFIDLFSDKDIWTVNELIDKVGSVDKMAALRALTTWVDLGVLKEEDDEQFRLLNVAEDASSSSRIAPSRSAALMEEVPAVVTVQQQQAEQMKVFWKFIEGMLRNLGALSLDRIQTMLKFAPGYDRNIDQLSAFMEAARREGLVTSKDGMWRLHQR</sequence>
<dbReference type="InterPro" id="IPR057975">
    <property type="entry name" value="TPR_ANAPC2"/>
</dbReference>
<reference evidence="9" key="1">
    <citation type="submission" date="2022-07" db="EMBL/GenBank/DDBJ databases">
        <title>Genome Sequence of Physisporinus lineatus.</title>
        <authorList>
            <person name="Buettner E."/>
        </authorList>
    </citation>
    <scope>NUCLEOTIDE SEQUENCE</scope>
    <source>
        <strain evidence="9">VT162</strain>
    </source>
</reference>
<evidence type="ECO:0000313" key="10">
    <source>
        <dbReference type="Proteomes" id="UP001212997"/>
    </source>
</evidence>
<keyword evidence="10" id="KW-1185">Reference proteome</keyword>
<dbReference type="Pfam" id="PF25773">
    <property type="entry name" value="TPR_ANAPC2"/>
    <property type="match status" value="1"/>
</dbReference>
<dbReference type="SMART" id="SM00182">
    <property type="entry name" value="CULLIN"/>
    <property type="match status" value="1"/>
</dbReference>
<dbReference type="SUPFAM" id="SSF75632">
    <property type="entry name" value="Cullin homology domain"/>
    <property type="match status" value="1"/>
</dbReference>
<evidence type="ECO:0000256" key="7">
    <source>
        <dbReference type="SAM" id="MobiDB-lite"/>
    </source>
</evidence>
<dbReference type="Gene3D" id="1.10.10.10">
    <property type="entry name" value="Winged helix-like DNA-binding domain superfamily/Winged helix DNA-binding domain"/>
    <property type="match status" value="1"/>
</dbReference>
<keyword evidence="5" id="KW-0131">Cell cycle</keyword>
<dbReference type="AlphaFoldDB" id="A0AAD5VAW2"/>
<comment type="caution">
    <text evidence="9">The sequence shown here is derived from an EMBL/GenBank/DDBJ whole genome shotgun (WGS) entry which is preliminary data.</text>
</comment>
<dbReference type="InterPro" id="IPR036390">
    <property type="entry name" value="WH_DNA-bd_sf"/>
</dbReference>
<dbReference type="GO" id="GO:0031625">
    <property type="term" value="F:ubiquitin protein ligase binding"/>
    <property type="evidence" value="ECO:0007669"/>
    <property type="project" value="InterPro"/>
</dbReference>
<dbReference type="EMBL" id="JANAWD010000024">
    <property type="protein sequence ID" value="KAJ3490662.1"/>
    <property type="molecule type" value="Genomic_DNA"/>
</dbReference>
<dbReference type="PROSITE" id="PS50069">
    <property type="entry name" value="CULLIN_2"/>
    <property type="match status" value="1"/>
</dbReference>
<dbReference type="SUPFAM" id="SSF46785">
    <property type="entry name" value="Winged helix' DNA-binding domain"/>
    <property type="match status" value="1"/>
</dbReference>
<comment type="similarity">
    <text evidence="6">Belongs to the cullin family.</text>
</comment>
<evidence type="ECO:0000313" key="9">
    <source>
        <dbReference type="EMBL" id="KAJ3490662.1"/>
    </source>
</evidence>
<dbReference type="InterPro" id="IPR014786">
    <property type="entry name" value="ANAPC2_C"/>
</dbReference>
<evidence type="ECO:0000256" key="2">
    <source>
        <dbReference type="ARBA" id="ARBA00022618"/>
    </source>
</evidence>
<dbReference type="Gene3D" id="1.20.1310.10">
    <property type="entry name" value="Cullin Repeats"/>
    <property type="match status" value="1"/>
</dbReference>
<dbReference type="GO" id="GO:0005680">
    <property type="term" value="C:anaphase-promoting complex"/>
    <property type="evidence" value="ECO:0007669"/>
    <property type="project" value="TreeGrafter"/>
</dbReference>
<organism evidence="9 10">
    <name type="scientific">Meripilus lineatus</name>
    <dbReference type="NCBI Taxonomy" id="2056292"/>
    <lineage>
        <taxon>Eukaryota</taxon>
        <taxon>Fungi</taxon>
        <taxon>Dikarya</taxon>
        <taxon>Basidiomycota</taxon>
        <taxon>Agaricomycotina</taxon>
        <taxon>Agaricomycetes</taxon>
        <taxon>Polyporales</taxon>
        <taxon>Meripilaceae</taxon>
        <taxon>Meripilus</taxon>
    </lineage>
</organism>
<evidence type="ECO:0000256" key="6">
    <source>
        <dbReference type="PROSITE-ProRule" id="PRU00330"/>
    </source>
</evidence>
<dbReference type="PANTHER" id="PTHR45957">
    <property type="entry name" value="ANAPHASE-PROMOTING COMPLEX SUBUNIT 2"/>
    <property type="match status" value="1"/>
</dbReference>
<feature type="region of interest" description="Disordered" evidence="7">
    <location>
        <begin position="435"/>
        <end position="457"/>
    </location>
</feature>
<dbReference type="GO" id="GO:0007091">
    <property type="term" value="P:metaphase/anaphase transition of mitotic cell cycle"/>
    <property type="evidence" value="ECO:0007669"/>
    <property type="project" value="TreeGrafter"/>
</dbReference>
<name>A0AAD5VAW2_9APHY</name>
<protein>
    <recommendedName>
        <fullName evidence="1">Anaphase-promoting complex subunit 2</fullName>
    </recommendedName>
</protein>
<accession>A0AAD5VAW2</accession>
<dbReference type="Pfam" id="PF08672">
    <property type="entry name" value="ANAPC2"/>
    <property type="match status" value="1"/>
</dbReference>
<proteinExistence type="inferred from homology"/>
<dbReference type="SMART" id="SM01013">
    <property type="entry name" value="APC2"/>
    <property type="match status" value="1"/>
</dbReference>
<evidence type="ECO:0000259" key="8">
    <source>
        <dbReference type="PROSITE" id="PS50069"/>
    </source>
</evidence>
<dbReference type="InterPro" id="IPR036317">
    <property type="entry name" value="Cullin_homology_sf"/>
</dbReference>
<evidence type="ECO:0000256" key="5">
    <source>
        <dbReference type="ARBA" id="ARBA00023306"/>
    </source>
</evidence>
<keyword evidence="3" id="KW-0498">Mitosis</keyword>
<dbReference type="InterPro" id="IPR016158">
    <property type="entry name" value="Cullin_homology"/>
</dbReference>
<gene>
    <name evidence="9" type="ORF">NLI96_g1265</name>
</gene>
<dbReference type="InterPro" id="IPR044554">
    <property type="entry name" value="ANAPC2"/>
</dbReference>
<dbReference type="Proteomes" id="UP001212997">
    <property type="component" value="Unassembled WGS sequence"/>
</dbReference>
<feature type="domain" description="Cullin family profile" evidence="8">
    <location>
        <begin position="465"/>
        <end position="641"/>
    </location>
</feature>
<dbReference type="GO" id="GO:0006511">
    <property type="term" value="P:ubiquitin-dependent protein catabolic process"/>
    <property type="evidence" value="ECO:0007669"/>
    <property type="project" value="InterPro"/>
</dbReference>
<dbReference type="PANTHER" id="PTHR45957:SF1">
    <property type="entry name" value="ANAPHASE-PROMOTING COMPLEX SUBUNIT 2"/>
    <property type="match status" value="1"/>
</dbReference>